<dbReference type="AlphaFoldDB" id="A0AAD3HPY9"/>
<feature type="transmembrane region" description="Helical" evidence="1">
    <location>
        <begin position="127"/>
        <end position="149"/>
    </location>
</feature>
<keyword evidence="1" id="KW-0472">Membrane</keyword>
<name>A0AAD3HPY9_9CHLO</name>
<reference evidence="2 3" key="1">
    <citation type="journal article" date="2021" name="Sci. Rep.">
        <title>Genome sequencing of the multicellular alga Astrephomene provides insights into convergent evolution of germ-soma differentiation.</title>
        <authorList>
            <person name="Yamashita S."/>
            <person name="Yamamoto K."/>
            <person name="Matsuzaki R."/>
            <person name="Suzuki S."/>
            <person name="Yamaguchi H."/>
            <person name="Hirooka S."/>
            <person name="Minakuchi Y."/>
            <person name="Miyagishima S."/>
            <person name="Kawachi M."/>
            <person name="Toyoda A."/>
            <person name="Nozaki H."/>
        </authorList>
    </citation>
    <scope>NUCLEOTIDE SEQUENCE [LARGE SCALE GENOMIC DNA]</scope>
    <source>
        <strain evidence="2 3">NIES-4017</strain>
    </source>
</reference>
<keyword evidence="1" id="KW-0812">Transmembrane</keyword>
<protein>
    <submittedName>
        <fullName evidence="2">Uncharacterized protein</fullName>
    </submittedName>
</protein>
<comment type="caution">
    <text evidence="2">The sequence shown here is derived from an EMBL/GenBank/DDBJ whole genome shotgun (WGS) entry which is preliminary data.</text>
</comment>
<accession>A0AAD3HPY9</accession>
<sequence length="184" mass="19708">MSRGAIGLRFPSHRRGHQSVTALGRLILASVAVLLLTNPVPASADRWHLATAQRRLQGNSSNTTPGLNATVVNNSTALLNATLVNAPASNVTATNATAAPPPPETAKEKISDKFAKLEAGKTPAERGIAITVGVLMLVCILTCLVCCVFRRGGQWRIPGLQWFKKKFGAKDRYSRYADNNDDGF</sequence>
<keyword evidence="3" id="KW-1185">Reference proteome</keyword>
<gene>
    <name evidence="2" type="ORF">Agub_g10765</name>
</gene>
<dbReference type="EMBL" id="BMAR01000026">
    <property type="protein sequence ID" value="GFR48813.1"/>
    <property type="molecule type" value="Genomic_DNA"/>
</dbReference>
<keyword evidence="1" id="KW-1133">Transmembrane helix</keyword>
<evidence type="ECO:0000313" key="2">
    <source>
        <dbReference type="EMBL" id="GFR48813.1"/>
    </source>
</evidence>
<proteinExistence type="predicted"/>
<evidence type="ECO:0000313" key="3">
    <source>
        <dbReference type="Proteomes" id="UP001054857"/>
    </source>
</evidence>
<organism evidence="2 3">
    <name type="scientific">Astrephomene gubernaculifera</name>
    <dbReference type="NCBI Taxonomy" id="47775"/>
    <lineage>
        <taxon>Eukaryota</taxon>
        <taxon>Viridiplantae</taxon>
        <taxon>Chlorophyta</taxon>
        <taxon>core chlorophytes</taxon>
        <taxon>Chlorophyceae</taxon>
        <taxon>CS clade</taxon>
        <taxon>Chlamydomonadales</taxon>
        <taxon>Astrephomenaceae</taxon>
        <taxon>Astrephomene</taxon>
    </lineage>
</organism>
<dbReference type="Proteomes" id="UP001054857">
    <property type="component" value="Unassembled WGS sequence"/>
</dbReference>
<evidence type="ECO:0000256" key="1">
    <source>
        <dbReference type="SAM" id="Phobius"/>
    </source>
</evidence>